<protein>
    <submittedName>
        <fullName evidence="2">Uncharacterized protein</fullName>
    </submittedName>
</protein>
<gene>
    <name evidence="2" type="ORF">SPARVUS_LOCUS11512072</name>
</gene>
<keyword evidence="1" id="KW-1133">Transmembrane helix</keyword>
<keyword evidence="3" id="KW-1185">Reference proteome</keyword>
<keyword evidence="1" id="KW-0472">Membrane</keyword>
<comment type="caution">
    <text evidence="2">The sequence shown here is derived from an EMBL/GenBank/DDBJ whole genome shotgun (WGS) entry which is preliminary data.</text>
</comment>
<keyword evidence="1" id="KW-0812">Transmembrane</keyword>
<feature type="non-terminal residue" evidence="2">
    <location>
        <position position="86"/>
    </location>
</feature>
<proteinExistence type="predicted"/>
<sequence>MCFFQQWDFRGLHANSLVSHRSRIETVLTGNFRPSLIFLEMIVGRVLAILAILLSIRMVVFRFFPRLSGFGCHFKAFAIILAEQPI</sequence>
<dbReference type="Proteomes" id="UP001162483">
    <property type="component" value="Unassembled WGS sequence"/>
</dbReference>
<organism evidence="2 3">
    <name type="scientific">Staurois parvus</name>
    <dbReference type="NCBI Taxonomy" id="386267"/>
    <lineage>
        <taxon>Eukaryota</taxon>
        <taxon>Metazoa</taxon>
        <taxon>Chordata</taxon>
        <taxon>Craniata</taxon>
        <taxon>Vertebrata</taxon>
        <taxon>Euteleostomi</taxon>
        <taxon>Amphibia</taxon>
        <taxon>Batrachia</taxon>
        <taxon>Anura</taxon>
        <taxon>Neobatrachia</taxon>
        <taxon>Ranoidea</taxon>
        <taxon>Ranidae</taxon>
        <taxon>Staurois</taxon>
    </lineage>
</organism>
<evidence type="ECO:0000256" key="1">
    <source>
        <dbReference type="SAM" id="Phobius"/>
    </source>
</evidence>
<dbReference type="EMBL" id="CATNWA010016505">
    <property type="protein sequence ID" value="CAI9593268.1"/>
    <property type="molecule type" value="Genomic_DNA"/>
</dbReference>
<evidence type="ECO:0000313" key="3">
    <source>
        <dbReference type="Proteomes" id="UP001162483"/>
    </source>
</evidence>
<evidence type="ECO:0000313" key="2">
    <source>
        <dbReference type="EMBL" id="CAI9593268.1"/>
    </source>
</evidence>
<accession>A0ABN9FCT0</accession>
<reference evidence="2" key="1">
    <citation type="submission" date="2023-05" db="EMBL/GenBank/DDBJ databases">
        <authorList>
            <person name="Stuckert A."/>
        </authorList>
    </citation>
    <scope>NUCLEOTIDE SEQUENCE</scope>
</reference>
<feature type="transmembrane region" description="Helical" evidence="1">
    <location>
        <begin position="36"/>
        <end position="56"/>
    </location>
</feature>
<name>A0ABN9FCT0_9NEOB</name>